<dbReference type="PANTHER" id="PTHR33571">
    <property type="entry name" value="SSL8005 PROTEIN"/>
    <property type="match status" value="1"/>
</dbReference>
<evidence type="ECO:0000256" key="5">
    <source>
        <dbReference type="ARBA" id="ARBA00022723"/>
    </source>
</evidence>
<protein>
    <recommendedName>
        <fullName evidence="10">Polymerase nucleotidyl transferase domain-containing protein</fullName>
    </recommendedName>
</protein>
<dbReference type="InterPro" id="IPR043519">
    <property type="entry name" value="NT_sf"/>
</dbReference>
<evidence type="ECO:0000256" key="1">
    <source>
        <dbReference type="ARBA" id="ARBA00001946"/>
    </source>
</evidence>
<keyword evidence="8" id="KW-0460">Magnesium</keyword>
<dbReference type="GO" id="GO:0005524">
    <property type="term" value="F:ATP binding"/>
    <property type="evidence" value="ECO:0007669"/>
    <property type="project" value="UniProtKB-KW"/>
</dbReference>
<keyword evidence="3" id="KW-0808">Transferase</keyword>
<dbReference type="Proteomes" id="UP000176923">
    <property type="component" value="Unassembled WGS sequence"/>
</dbReference>
<evidence type="ECO:0000256" key="7">
    <source>
        <dbReference type="ARBA" id="ARBA00022840"/>
    </source>
</evidence>
<dbReference type="Pfam" id="PF01909">
    <property type="entry name" value="NTP_transf_2"/>
    <property type="match status" value="1"/>
</dbReference>
<dbReference type="EMBL" id="MFJL01000029">
    <property type="protein sequence ID" value="OGG14063.1"/>
    <property type="molecule type" value="Genomic_DNA"/>
</dbReference>
<evidence type="ECO:0000313" key="12">
    <source>
        <dbReference type="Proteomes" id="UP000176923"/>
    </source>
</evidence>
<organism evidence="11 12">
    <name type="scientific">Candidatus Gottesmanbacteria bacterium RIFCSPHIGHO2_02_FULL_39_11</name>
    <dbReference type="NCBI Taxonomy" id="1798382"/>
    <lineage>
        <taxon>Bacteria</taxon>
        <taxon>Candidatus Gottesmaniibacteriota</taxon>
    </lineage>
</organism>
<feature type="domain" description="Polymerase nucleotidyl transferase" evidence="10">
    <location>
        <begin position="13"/>
        <end position="92"/>
    </location>
</feature>
<keyword evidence="7" id="KW-0067">ATP-binding</keyword>
<comment type="caution">
    <text evidence="11">The sequence shown here is derived from an EMBL/GenBank/DDBJ whole genome shotgun (WGS) entry which is preliminary data.</text>
</comment>
<evidence type="ECO:0000256" key="8">
    <source>
        <dbReference type="ARBA" id="ARBA00022842"/>
    </source>
</evidence>
<reference evidence="11 12" key="1">
    <citation type="journal article" date="2016" name="Nat. Commun.">
        <title>Thousands of microbial genomes shed light on interconnected biogeochemical processes in an aquifer system.</title>
        <authorList>
            <person name="Anantharaman K."/>
            <person name="Brown C.T."/>
            <person name="Hug L.A."/>
            <person name="Sharon I."/>
            <person name="Castelle C.J."/>
            <person name="Probst A.J."/>
            <person name="Thomas B.C."/>
            <person name="Singh A."/>
            <person name="Wilkins M.J."/>
            <person name="Karaoz U."/>
            <person name="Brodie E.L."/>
            <person name="Williams K.H."/>
            <person name="Hubbard S.S."/>
            <person name="Banfield J.F."/>
        </authorList>
    </citation>
    <scope>NUCLEOTIDE SEQUENCE [LARGE SCALE GENOMIC DNA]</scope>
</reference>
<dbReference type="AlphaFoldDB" id="A0A1F5ZNV9"/>
<gene>
    <name evidence="11" type="ORF">A3D77_00965</name>
</gene>
<proteinExistence type="inferred from homology"/>
<dbReference type="GO" id="GO:0016779">
    <property type="term" value="F:nucleotidyltransferase activity"/>
    <property type="evidence" value="ECO:0007669"/>
    <property type="project" value="UniProtKB-KW"/>
</dbReference>
<comment type="cofactor">
    <cofactor evidence="1">
        <name>Mg(2+)</name>
        <dbReference type="ChEBI" id="CHEBI:18420"/>
    </cofactor>
</comment>
<dbReference type="CDD" id="cd05403">
    <property type="entry name" value="NT_KNTase_like"/>
    <property type="match status" value="1"/>
</dbReference>
<evidence type="ECO:0000256" key="4">
    <source>
        <dbReference type="ARBA" id="ARBA00022695"/>
    </source>
</evidence>
<dbReference type="GO" id="GO:0046872">
    <property type="term" value="F:metal ion binding"/>
    <property type="evidence" value="ECO:0007669"/>
    <property type="project" value="UniProtKB-KW"/>
</dbReference>
<keyword evidence="4" id="KW-0548">Nucleotidyltransferase</keyword>
<sequence>MNNLIHRHQDEINRVCQEAGIRYLALFGSHAREEAKEKSDVDLLVEFKNTPGLIEFIQTKHQFEKVLKRKVDLVTKKGLSKYIASYITRDLQKIYG</sequence>
<keyword evidence="6" id="KW-0547">Nucleotide-binding</keyword>
<dbReference type="SUPFAM" id="SSF81301">
    <property type="entry name" value="Nucleotidyltransferase"/>
    <property type="match status" value="1"/>
</dbReference>
<evidence type="ECO:0000256" key="9">
    <source>
        <dbReference type="ARBA" id="ARBA00038276"/>
    </source>
</evidence>
<name>A0A1F5ZNV9_9BACT</name>
<evidence type="ECO:0000256" key="2">
    <source>
        <dbReference type="ARBA" id="ARBA00022649"/>
    </source>
</evidence>
<dbReference type="Gene3D" id="3.30.460.10">
    <property type="entry name" value="Beta Polymerase, domain 2"/>
    <property type="match status" value="1"/>
</dbReference>
<evidence type="ECO:0000256" key="6">
    <source>
        <dbReference type="ARBA" id="ARBA00022741"/>
    </source>
</evidence>
<comment type="similarity">
    <text evidence="9">Belongs to the MntA antitoxin family.</text>
</comment>
<accession>A0A1F5ZNV9</accession>
<dbReference type="InterPro" id="IPR052038">
    <property type="entry name" value="Type-VII_TA_antitoxin"/>
</dbReference>
<keyword evidence="5" id="KW-0479">Metal-binding</keyword>
<dbReference type="PANTHER" id="PTHR33571:SF14">
    <property type="entry name" value="PROTEIN ADENYLYLTRANSFERASE MJ0435-RELATED"/>
    <property type="match status" value="1"/>
</dbReference>
<keyword evidence="2" id="KW-1277">Toxin-antitoxin system</keyword>
<dbReference type="InterPro" id="IPR002934">
    <property type="entry name" value="Polymerase_NTP_transf_dom"/>
</dbReference>
<evidence type="ECO:0000313" key="11">
    <source>
        <dbReference type="EMBL" id="OGG14063.1"/>
    </source>
</evidence>
<evidence type="ECO:0000256" key="3">
    <source>
        <dbReference type="ARBA" id="ARBA00022679"/>
    </source>
</evidence>
<dbReference type="STRING" id="1798382.A3D77_00965"/>
<evidence type="ECO:0000259" key="10">
    <source>
        <dbReference type="Pfam" id="PF01909"/>
    </source>
</evidence>